<keyword evidence="3" id="KW-0479">Metal-binding</keyword>
<evidence type="ECO:0000256" key="6">
    <source>
        <dbReference type="ARBA" id="ARBA00023015"/>
    </source>
</evidence>
<keyword evidence="5" id="KW-0862">Zinc</keyword>
<keyword evidence="6" id="KW-0805">Transcription regulation</keyword>
<keyword evidence="4" id="KW-0863">Zinc-finger</keyword>
<dbReference type="SUPFAM" id="SSF48508">
    <property type="entry name" value="Nuclear receptor ligand-binding domain"/>
    <property type="match status" value="1"/>
</dbReference>
<dbReference type="InterPro" id="IPR001723">
    <property type="entry name" value="Nuclear_hrmn_rcpt"/>
</dbReference>
<comment type="subcellular location">
    <subcellularLocation>
        <location evidence="1">Nucleus</location>
    </subcellularLocation>
</comment>
<dbReference type="PRINTS" id="PR00047">
    <property type="entry name" value="STROIDFINGER"/>
</dbReference>
<name>A0A914W5Y5_9BILA</name>
<dbReference type="AlphaFoldDB" id="A0A914W5Y5"/>
<evidence type="ECO:0000259" key="11">
    <source>
        <dbReference type="PROSITE" id="PS51030"/>
    </source>
</evidence>
<keyword evidence="8" id="KW-0804">Transcription</keyword>
<evidence type="ECO:0000256" key="3">
    <source>
        <dbReference type="ARBA" id="ARBA00022723"/>
    </source>
</evidence>
<evidence type="ECO:0000256" key="1">
    <source>
        <dbReference type="ARBA" id="ARBA00004123"/>
    </source>
</evidence>
<feature type="domain" description="Nuclear receptor" evidence="11">
    <location>
        <begin position="5"/>
        <end position="81"/>
    </location>
</feature>
<dbReference type="Proteomes" id="UP000887566">
    <property type="component" value="Unplaced"/>
</dbReference>
<dbReference type="InterPro" id="IPR035500">
    <property type="entry name" value="NHR-like_dom_sf"/>
</dbReference>
<dbReference type="InterPro" id="IPR049636">
    <property type="entry name" value="HNF4-like_DBD"/>
</dbReference>
<keyword evidence="10" id="KW-0539">Nucleus</keyword>
<dbReference type="SMART" id="SM00399">
    <property type="entry name" value="ZnF_C4"/>
    <property type="match status" value="1"/>
</dbReference>
<dbReference type="GO" id="GO:0005634">
    <property type="term" value="C:nucleus"/>
    <property type="evidence" value="ECO:0007669"/>
    <property type="project" value="UniProtKB-SubCell"/>
</dbReference>
<dbReference type="PRINTS" id="PR00398">
    <property type="entry name" value="STRDHORMONER"/>
</dbReference>
<evidence type="ECO:0000256" key="8">
    <source>
        <dbReference type="ARBA" id="ARBA00023163"/>
    </source>
</evidence>
<evidence type="ECO:0000256" key="2">
    <source>
        <dbReference type="ARBA" id="ARBA00005993"/>
    </source>
</evidence>
<keyword evidence="7" id="KW-0238">DNA-binding</keyword>
<dbReference type="WBParaSite" id="PSAMB.scaffold3125size19583.g20519.t1">
    <property type="protein sequence ID" value="PSAMB.scaffold3125size19583.g20519.t1"/>
    <property type="gene ID" value="PSAMB.scaffold3125size19583.g20519"/>
</dbReference>
<sequence length="401" mass="45672">MQSSNTACVVCEDQCSGVRHYGVVACPACNAYFRRSIAQKRKYTCHNGGKCIVAKGDRCVCRACRLKKCLQVGMDPNSVQTPRIGYERRTHRAPKHKSVVKVASDSEDDCEENVPTFSSAEATVPRKMLKQKSECDAADGDGYIEHLMEKYRAMHERRRYLYGSSVETFFNKAAVPYATLSDVVRPASGEGKKDRTKESRFELMLLCEWVNDIPGFAALPYEDKVTMFRLYLGLHWSFERSFISKKLGHEKNLWLLPDLSFINMHMLDFIMNMVPGAEAVRLMAPIWERCKAELCEPMHKMGFDDADFVGLCAILLWNTGKRKNISLETKAIATKELEKAMNALFSRYQKHYADPAERFGGVLLLTPTIYSLCIQSSENFHLMRTFDVFKVDKKLEDVILG</sequence>
<dbReference type="InterPro" id="IPR001628">
    <property type="entry name" value="Znf_hrmn_rcpt"/>
</dbReference>
<reference evidence="14" key="1">
    <citation type="submission" date="2022-11" db="UniProtKB">
        <authorList>
            <consortium name="WormBaseParasite"/>
        </authorList>
    </citation>
    <scope>IDENTIFICATION</scope>
</reference>
<dbReference type="SMART" id="SM00430">
    <property type="entry name" value="HOLI"/>
    <property type="match status" value="1"/>
</dbReference>
<accession>A0A914W5Y5</accession>
<protein>
    <submittedName>
        <fullName evidence="14">Uncharacterized protein</fullName>
    </submittedName>
</protein>
<dbReference type="CDD" id="cd06157">
    <property type="entry name" value="NR_LBD"/>
    <property type="match status" value="1"/>
</dbReference>
<feature type="domain" description="NR LBD" evidence="12">
    <location>
        <begin position="139"/>
        <end position="401"/>
    </location>
</feature>
<dbReference type="InterPro" id="IPR000536">
    <property type="entry name" value="Nucl_hrmn_rcpt_lig-bd"/>
</dbReference>
<dbReference type="PROSITE" id="PS51843">
    <property type="entry name" value="NR_LBD"/>
    <property type="match status" value="1"/>
</dbReference>
<dbReference type="PANTHER" id="PTHR46587:SF5">
    <property type="entry name" value="NUCLEAR HORMONE RECEPTOR FAMILY"/>
    <property type="match status" value="1"/>
</dbReference>
<proteinExistence type="inferred from homology"/>
<dbReference type="GO" id="GO:0003700">
    <property type="term" value="F:DNA-binding transcription factor activity"/>
    <property type="evidence" value="ECO:0007669"/>
    <property type="project" value="InterPro"/>
</dbReference>
<evidence type="ECO:0000256" key="7">
    <source>
        <dbReference type="ARBA" id="ARBA00023125"/>
    </source>
</evidence>
<dbReference type="InterPro" id="IPR013088">
    <property type="entry name" value="Znf_NHR/GATA"/>
</dbReference>
<evidence type="ECO:0000313" key="14">
    <source>
        <dbReference type="WBParaSite" id="PSAMB.scaffold3125size19583.g20519.t1"/>
    </source>
</evidence>
<keyword evidence="9" id="KW-0675">Receptor</keyword>
<evidence type="ECO:0000256" key="5">
    <source>
        <dbReference type="ARBA" id="ARBA00022833"/>
    </source>
</evidence>
<evidence type="ECO:0000313" key="13">
    <source>
        <dbReference type="Proteomes" id="UP000887566"/>
    </source>
</evidence>
<dbReference type="Pfam" id="PF00105">
    <property type="entry name" value="zf-C4"/>
    <property type="match status" value="1"/>
</dbReference>
<evidence type="ECO:0000259" key="12">
    <source>
        <dbReference type="PROSITE" id="PS51843"/>
    </source>
</evidence>
<evidence type="ECO:0000256" key="10">
    <source>
        <dbReference type="ARBA" id="ARBA00023242"/>
    </source>
</evidence>
<organism evidence="13 14">
    <name type="scientific">Plectus sambesii</name>
    <dbReference type="NCBI Taxonomy" id="2011161"/>
    <lineage>
        <taxon>Eukaryota</taxon>
        <taxon>Metazoa</taxon>
        <taxon>Ecdysozoa</taxon>
        <taxon>Nematoda</taxon>
        <taxon>Chromadorea</taxon>
        <taxon>Plectida</taxon>
        <taxon>Plectina</taxon>
        <taxon>Plectoidea</taxon>
        <taxon>Plectidae</taxon>
        <taxon>Plectus</taxon>
    </lineage>
</organism>
<dbReference type="GO" id="GO:0000978">
    <property type="term" value="F:RNA polymerase II cis-regulatory region sequence-specific DNA binding"/>
    <property type="evidence" value="ECO:0007669"/>
    <property type="project" value="InterPro"/>
</dbReference>
<dbReference type="SUPFAM" id="SSF57716">
    <property type="entry name" value="Glucocorticoid receptor-like (DNA-binding domain)"/>
    <property type="match status" value="1"/>
</dbReference>
<dbReference type="Gene3D" id="3.30.50.10">
    <property type="entry name" value="Erythroid Transcription Factor GATA-1, subunit A"/>
    <property type="match status" value="1"/>
</dbReference>
<dbReference type="GO" id="GO:0008270">
    <property type="term" value="F:zinc ion binding"/>
    <property type="evidence" value="ECO:0007669"/>
    <property type="project" value="UniProtKB-KW"/>
</dbReference>
<dbReference type="CDD" id="cd06960">
    <property type="entry name" value="NR_DBD_HNF4A"/>
    <property type="match status" value="1"/>
</dbReference>
<dbReference type="Gene3D" id="1.10.565.10">
    <property type="entry name" value="Retinoid X Receptor"/>
    <property type="match status" value="1"/>
</dbReference>
<dbReference type="Pfam" id="PF00104">
    <property type="entry name" value="Hormone_recep"/>
    <property type="match status" value="1"/>
</dbReference>
<dbReference type="PANTHER" id="PTHR46587">
    <property type="entry name" value="NUCLEAR HORMONE RECEPTOR FAMILY"/>
    <property type="match status" value="1"/>
</dbReference>
<comment type="similarity">
    <text evidence="2">Belongs to the nuclear hormone receptor family.</text>
</comment>
<dbReference type="PROSITE" id="PS51030">
    <property type="entry name" value="NUCLEAR_REC_DBD_2"/>
    <property type="match status" value="1"/>
</dbReference>
<keyword evidence="13" id="KW-1185">Reference proteome</keyword>
<evidence type="ECO:0000256" key="4">
    <source>
        <dbReference type="ARBA" id="ARBA00022771"/>
    </source>
</evidence>
<evidence type="ECO:0000256" key="9">
    <source>
        <dbReference type="ARBA" id="ARBA00023170"/>
    </source>
</evidence>